<dbReference type="AlphaFoldDB" id="A0A1R3IHI9"/>
<evidence type="ECO:0000313" key="2">
    <source>
        <dbReference type="Proteomes" id="UP000187203"/>
    </source>
</evidence>
<gene>
    <name evidence="1" type="ORF">COLO4_23284</name>
</gene>
<dbReference type="Proteomes" id="UP000187203">
    <property type="component" value="Unassembled WGS sequence"/>
</dbReference>
<evidence type="ECO:0000313" key="1">
    <source>
        <dbReference type="EMBL" id="OMO82025.1"/>
    </source>
</evidence>
<keyword evidence="2" id="KW-1185">Reference proteome</keyword>
<protein>
    <submittedName>
        <fullName evidence="1">Dopamine beta-monooxygenase</fullName>
    </submittedName>
</protein>
<organism evidence="1 2">
    <name type="scientific">Corchorus olitorius</name>
    <dbReference type="NCBI Taxonomy" id="93759"/>
    <lineage>
        <taxon>Eukaryota</taxon>
        <taxon>Viridiplantae</taxon>
        <taxon>Streptophyta</taxon>
        <taxon>Embryophyta</taxon>
        <taxon>Tracheophyta</taxon>
        <taxon>Spermatophyta</taxon>
        <taxon>Magnoliopsida</taxon>
        <taxon>eudicotyledons</taxon>
        <taxon>Gunneridae</taxon>
        <taxon>Pentapetalae</taxon>
        <taxon>rosids</taxon>
        <taxon>malvids</taxon>
        <taxon>Malvales</taxon>
        <taxon>Malvaceae</taxon>
        <taxon>Grewioideae</taxon>
        <taxon>Apeibeae</taxon>
        <taxon>Corchorus</taxon>
    </lineage>
</organism>
<name>A0A1R3IHI9_9ROSI</name>
<sequence>MSSPRNTLHKAGEPAIINHGSLLLNSGFELGTAGYACGLWLGSAVPGTVHPPWQRLHPFRRGLDLTGF</sequence>
<dbReference type="EMBL" id="AWUE01018179">
    <property type="protein sequence ID" value="OMO82025.1"/>
    <property type="molecule type" value="Genomic_DNA"/>
</dbReference>
<comment type="caution">
    <text evidence="1">The sequence shown here is derived from an EMBL/GenBank/DDBJ whole genome shotgun (WGS) entry which is preliminary data.</text>
</comment>
<reference evidence="2" key="1">
    <citation type="submission" date="2013-09" db="EMBL/GenBank/DDBJ databases">
        <title>Corchorus olitorius genome sequencing.</title>
        <authorList>
            <person name="Alam M."/>
            <person name="Haque M.S."/>
            <person name="Islam M.S."/>
            <person name="Emdad E.M."/>
            <person name="Islam M.M."/>
            <person name="Ahmed B."/>
            <person name="Halim A."/>
            <person name="Hossen Q.M.M."/>
            <person name="Hossain M.Z."/>
            <person name="Ahmed R."/>
            <person name="Khan M.M."/>
            <person name="Islam R."/>
            <person name="Rashid M.M."/>
            <person name="Khan S.A."/>
            <person name="Rahman M.S."/>
            <person name="Alam M."/>
            <person name="Yahiya A.S."/>
            <person name="Khan M.S."/>
            <person name="Azam M.S."/>
            <person name="Haque T."/>
            <person name="Lashkar M.Z.H."/>
            <person name="Akhand A.I."/>
            <person name="Morshed G."/>
            <person name="Roy S."/>
            <person name="Uddin K.S."/>
            <person name="Rabeya T."/>
            <person name="Hossain A.S."/>
            <person name="Chowdhury A."/>
            <person name="Snigdha A.R."/>
            <person name="Mortoza M.S."/>
            <person name="Matin S.A."/>
            <person name="Hoque S.M.E."/>
            <person name="Islam M.K."/>
            <person name="Roy D.K."/>
            <person name="Haider R."/>
            <person name="Moosa M.M."/>
            <person name="Elias S.M."/>
            <person name="Hasan A.M."/>
            <person name="Jahan S."/>
            <person name="Shafiuddin M."/>
            <person name="Mahmood N."/>
            <person name="Shommy N.S."/>
        </authorList>
    </citation>
    <scope>NUCLEOTIDE SEQUENCE [LARGE SCALE GENOMIC DNA]</scope>
    <source>
        <strain evidence="2">cv. O-4</strain>
    </source>
</reference>
<proteinExistence type="predicted"/>
<accession>A0A1R3IHI9</accession>